<feature type="domain" description="Malic enzyme N-terminal" evidence="5">
    <location>
        <begin position="80"/>
        <end position="262"/>
    </location>
</feature>
<comment type="similarity">
    <text evidence="1 3">Belongs to the malic enzymes family.</text>
</comment>
<name>A0ABX8G291_9ACTN</name>
<dbReference type="EMBL" id="CP075896">
    <property type="protein sequence ID" value="QWB27628.1"/>
    <property type="molecule type" value="Genomic_DNA"/>
</dbReference>
<dbReference type="InterPro" id="IPR001891">
    <property type="entry name" value="Malic_OxRdtase"/>
</dbReference>
<evidence type="ECO:0000259" key="5">
    <source>
        <dbReference type="SMART" id="SM01274"/>
    </source>
</evidence>
<keyword evidence="7" id="KW-1185">Reference proteome</keyword>
<evidence type="ECO:0000256" key="1">
    <source>
        <dbReference type="ARBA" id="ARBA00008785"/>
    </source>
</evidence>
<dbReference type="InterPro" id="IPR012301">
    <property type="entry name" value="Malic_N_dom"/>
</dbReference>
<dbReference type="PRINTS" id="PR00072">
    <property type="entry name" value="MALOXRDTASE"/>
</dbReference>
<keyword evidence="3" id="KW-0479">Metal-binding</keyword>
<organism evidence="6 7">
    <name type="scientific">Streptomyces koelreuteriae</name>
    <dbReference type="NCBI Taxonomy" id="2838015"/>
    <lineage>
        <taxon>Bacteria</taxon>
        <taxon>Bacillati</taxon>
        <taxon>Actinomycetota</taxon>
        <taxon>Actinomycetes</taxon>
        <taxon>Kitasatosporales</taxon>
        <taxon>Streptomycetaceae</taxon>
        <taxon>Streptomyces</taxon>
    </lineage>
</organism>
<dbReference type="Pfam" id="PF03949">
    <property type="entry name" value="Malic_M"/>
    <property type="match status" value="1"/>
</dbReference>
<dbReference type="SMART" id="SM00919">
    <property type="entry name" value="Malic_M"/>
    <property type="match status" value="1"/>
</dbReference>
<accession>A0ABX8G291</accession>
<dbReference type="PANTHER" id="PTHR23406">
    <property type="entry name" value="MALIC ENZYME-RELATED"/>
    <property type="match status" value="1"/>
</dbReference>
<evidence type="ECO:0000256" key="2">
    <source>
        <dbReference type="ARBA" id="ARBA00023027"/>
    </source>
</evidence>
<sequence>MDQPMNHHPRTTTSPAVTTLADPLVNKGTAFSREERARLGLDGLLPPAVETLDEQVARAYEAFRGYDKPLNRHIYLRQLQDTNEVLFYRLVTEYLEELLPVVYTPTVGEACQRFSEIYRRPRGLFLSWEDRHRFQDILRNRPYPDHDVDVIVVTDGQRILGLGDQGVGGMGIPIGKLSLYTAIGGIHPARTLPVLLDVGTDNEALLDNPRYLGRRDRRLTGAEYDEMIEAFVSAVEAELPGTLLQWEDFATAHAHPILARYRDRLLTFNDDIQGTAAVALGALSTAADVAGTPLPDQRLVILGAGSAAIGVADMIRTAMVDEGLSEDEATARFWILDVDGLLVRSRDELTPQQRVFARDDSEVTDWDGTGLAEVVRRVEPTALIGLSTAHGAFTEEIVRQMASTCERPVVFPLSNPTSHSEAEPADLTRWTDGRALIATGSPFPPLTVDGHEVPVAQSNNVYVFPAMGLAVTASRATRVTDRMLVAAARAVAECAVQAADGVDGPVPLLPPLTGMRDSAREIALAAALAAVEDGVAPHATEEELRKAVAQAQWTPRYEV</sequence>
<dbReference type="InterPro" id="IPR012302">
    <property type="entry name" value="Malic_NAD-bd"/>
</dbReference>
<dbReference type="Proteomes" id="UP000679629">
    <property type="component" value="Chromosome"/>
</dbReference>
<dbReference type="Pfam" id="PF00390">
    <property type="entry name" value="malic"/>
    <property type="match status" value="1"/>
</dbReference>
<dbReference type="RefSeq" id="WP_215123463.1">
    <property type="nucleotide sequence ID" value="NZ_CP075896.1"/>
</dbReference>
<dbReference type="InterPro" id="IPR036291">
    <property type="entry name" value="NAD(P)-bd_dom_sf"/>
</dbReference>
<dbReference type="PIRSF" id="PIRSF000106">
    <property type="entry name" value="ME"/>
    <property type="match status" value="1"/>
</dbReference>
<dbReference type="NCBIfam" id="NF010052">
    <property type="entry name" value="PRK13529.1"/>
    <property type="match status" value="1"/>
</dbReference>
<dbReference type="SUPFAM" id="SSF53223">
    <property type="entry name" value="Aminoacid dehydrogenase-like, N-terminal domain"/>
    <property type="match status" value="1"/>
</dbReference>
<evidence type="ECO:0000259" key="4">
    <source>
        <dbReference type="SMART" id="SM00919"/>
    </source>
</evidence>
<dbReference type="SUPFAM" id="SSF51735">
    <property type="entry name" value="NAD(P)-binding Rossmann-fold domains"/>
    <property type="match status" value="1"/>
</dbReference>
<evidence type="ECO:0000313" key="6">
    <source>
        <dbReference type="EMBL" id="QWB27628.1"/>
    </source>
</evidence>
<gene>
    <name evidence="6" type="ORF">KJK29_36285</name>
</gene>
<dbReference type="SMART" id="SM01274">
    <property type="entry name" value="malic"/>
    <property type="match status" value="1"/>
</dbReference>
<protein>
    <submittedName>
        <fullName evidence="6">NAD-dependent malic enzyme</fullName>
    </submittedName>
</protein>
<dbReference type="Gene3D" id="3.40.50.720">
    <property type="entry name" value="NAD(P)-binding Rossmann-like Domain"/>
    <property type="match status" value="1"/>
</dbReference>
<dbReference type="InterPro" id="IPR037062">
    <property type="entry name" value="Malic_N_dom_sf"/>
</dbReference>
<evidence type="ECO:0000313" key="7">
    <source>
        <dbReference type="Proteomes" id="UP000679629"/>
    </source>
</evidence>
<reference evidence="7" key="1">
    <citation type="submission" date="2021-05" db="EMBL/GenBank/DDBJ databases">
        <title>Direct Submission.</title>
        <authorList>
            <person name="Li K."/>
            <person name="Gao J."/>
        </authorList>
    </citation>
    <scope>NUCLEOTIDE SEQUENCE [LARGE SCALE GENOMIC DNA]</scope>
    <source>
        <strain evidence="7">MG62</strain>
    </source>
</reference>
<evidence type="ECO:0000256" key="3">
    <source>
        <dbReference type="RuleBase" id="RU003427"/>
    </source>
</evidence>
<dbReference type="PANTHER" id="PTHR23406:SF34">
    <property type="entry name" value="NAD-DEPENDENT MALIC ENZYME, MITOCHONDRIAL"/>
    <property type="match status" value="1"/>
</dbReference>
<proteinExistence type="inferred from homology"/>
<feature type="domain" description="Malic enzyme NAD-binding" evidence="4">
    <location>
        <begin position="272"/>
        <end position="531"/>
    </location>
</feature>
<keyword evidence="2" id="KW-0520">NAD</keyword>
<dbReference type="Gene3D" id="3.40.50.10380">
    <property type="entry name" value="Malic enzyme, N-terminal domain"/>
    <property type="match status" value="1"/>
</dbReference>
<dbReference type="InterPro" id="IPR046346">
    <property type="entry name" value="Aminoacid_DH-like_N_sf"/>
</dbReference>